<name>A0A370CLB3_9COXI</name>
<dbReference type="GO" id="GO:0003677">
    <property type="term" value="F:DNA binding"/>
    <property type="evidence" value="ECO:0007669"/>
    <property type="project" value="UniProtKB-UniRule"/>
</dbReference>
<dbReference type="PROSITE" id="PS51194">
    <property type="entry name" value="HELICASE_CTER"/>
    <property type="match status" value="1"/>
</dbReference>
<dbReference type="InterPro" id="IPR027417">
    <property type="entry name" value="P-loop_NTPase"/>
</dbReference>
<dbReference type="EMBL" id="NMOS02000002">
    <property type="protein sequence ID" value="RDH41014.1"/>
    <property type="molecule type" value="Genomic_DNA"/>
</dbReference>
<evidence type="ECO:0000256" key="3">
    <source>
        <dbReference type="ARBA" id="ARBA00022490"/>
    </source>
</evidence>
<dbReference type="Pfam" id="PF17757">
    <property type="entry name" value="UvrB_inter"/>
    <property type="match status" value="1"/>
</dbReference>
<evidence type="ECO:0000256" key="10">
    <source>
        <dbReference type="ARBA" id="ARBA00023236"/>
    </source>
</evidence>
<comment type="subunit">
    <text evidence="11 13 14">Forms a heterotetramer with UvrA during the search for lesions. Interacts with UvrC in an incision complex.</text>
</comment>
<dbReference type="GO" id="GO:0006289">
    <property type="term" value="P:nucleotide-excision repair"/>
    <property type="evidence" value="ECO:0007669"/>
    <property type="project" value="UniProtKB-UniRule"/>
</dbReference>
<evidence type="ECO:0000256" key="14">
    <source>
        <dbReference type="RuleBase" id="RU003587"/>
    </source>
</evidence>
<evidence type="ECO:0000256" key="13">
    <source>
        <dbReference type="HAMAP-Rule" id="MF_00204"/>
    </source>
</evidence>
<dbReference type="PANTHER" id="PTHR24029">
    <property type="entry name" value="UVRABC SYSTEM PROTEIN B"/>
    <property type="match status" value="1"/>
</dbReference>
<dbReference type="InterPro" id="IPR014001">
    <property type="entry name" value="Helicase_ATP-bd"/>
</dbReference>
<dbReference type="CDD" id="cd17916">
    <property type="entry name" value="DEXHc_UvrB"/>
    <property type="match status" value="1"/>
</dbReference>
<dbReference type="GO" id="GO:0016887">
    <property type="term" value="F:ATP hydrolysis activity"/>
    <property type="evidence" value="ECO:0007669"/>
    <property type="project" value="InterPro"/>
</dbReference>
<dbReference type="GO" id="GO:0009380">
    <property type="term" value="C:excinuclease repair complex"/>
    <property type="evidence" value="ECO:0007669"/>
    <property type="project" value="InterPro"/>
</dbReference>
<dbReference type="SMART" id="SM00490">
    <property type="entry name" value="HELICc"/>
    <property type="match status" value="1"/>
</dbReference>
<evidence type="ECO:0000256" key="8">
    <source>
        <dbReference type="ARBA" id="ARBA00022881"/>
    </source>
</evidence>
<evidence type="ECO:0000256" key="1">
    <source>
        <dbReference type="ARBA" id="ARBA00004496"/>
    </source>
</evidence>
<dbReference type="InterPro" id="IPR006935">
    <property type="entry name" value="Helicase/UvrB_N"/>
</dbReference>
<accession>A0A370CLB3</accession>
<keyword evidence="5 13" id="KW-0227">DNA damage</keyword>
<sequence length="669" mass="76179">MSKTFTLVSDFKPAGDQPAAIKALLNGLDAGLAQQTLLGVTGSGKTFTIAHVMQKILRPTLILAPNKTLAAQLYGEMRTFFPDNAVEFFVSYYDYYQPEAYVPTTDTYIEKDAAINEHIEQMRLSATKSLLERRDVIIVATVSAIYGLGDPNAYVDMMLHVRRGDPIDQRFILRRLAELQYNRNDMDFRRATYRVRGDVIDIYPAESAEEAVRIELLDECIEHLSYFDPLTGVMLRRVPRLSIYPKTHYVTPREKILAAVESIKAELKQRLAELEAANKLVAYQRLEQRTRFDIEMLLELGYCTGIENYSRYLSGRDIGQPPPTLLDYLPKDALLIVDESHVTIPQLGAMYKGDRSRKETLVAYGFRLPSALDNRPLQFQEFSDLAFQTIYVSATPSHYELEHSGALVEQVIRPTGLVDPLIEVRPIASQVDDLLSEINRCALKKERVLVTTLTKRLSEDLTEYLAEHGVKVRYLHSDIDTVERVEIIRDLRLGKFDVLVGINLLREGLDMPEVALVAILDADKEGFLRSERSLIQTIGRAARHIHGRAILYADKITASMQKAMTETDRRRTKQLAYNKKHYITPKGIAKAVHDILEGARVELTTNKQRFLKVTEEQAYYAALPPEQLAKKIKQLERDMLNYAKNLQFEEAAETREQLKNLKQKVIGID</sequence>
<dbReference type="InterPro" id="IPR036876">
    <property type="entry name" value="UVR_dom_sf"/>
</dbReference>
<dbReference type="Pfam" id="PF02151">
    <property type="entry name" value="UVR"/>
    <property type="match status" value="1"/>
</dbReference>
<evidence type="ECO:0000256" key="15">
    <source>
        <dbReference type="SAM" id="Coils"/>
    </source>
</evidence>
<keyword evidence="6 13" id="KW-0228">DNA excision</keyword>
<dbReference type="SUPFAM" id="SSF52540">
    <property type="entry name" value="P-loop containing nucleoside triphosphate hydrolases"/>
    <property type="match status" value="2"/>
</dbReference>
<dbReference type="Gene3D" id="3.40.50.300">
    <property type="entry name" value="P-loop containing nucleotide triphosphate hydrolases"/>
    <property type="match status" value="3"/>
</dbReference>
<feature type="domain" description="Helicase C-terminal" evidence="18">
    <location>
        <begin position="430"/>
        <end position="583"/>
    </location>
</feature>
<evidence type="ECO:0000256" key="5">
    <source>
        <dbReference type="ARBA" id="ARBA00022763"/>
    </source>
</evidence>
<evidence type="ECO:0000313" key="20">
    <source>
        <dbReference type="Proteomes" id="UP000226429"/>
    </source>
</evidence>
<dbReference type="InterPro" id="IPR041471">
    <property type="entry name" value="UvrB_inter"/>
</dbReference>
<dbReference type="CDD" id="cd18790">
    <property type="entry name" value="SF2_C_UvrB"/>
    <property type="match status" value="1"/>
</dbReference>
<comment type="caution">
    <text evidence="19">The sequence shown here is derived from an EMBL/GenBank/DDBJ whole genome shotgun (WGS) entry which is preliminary data.</text>
</comment>
<reference evidence="19 20" key="2">
    <citation type="journal article" date="2018" name="J. Invertebr. Pathol.">
        <title>'Candidatus Aquirickettsiella gammari' (Gammaproteobacteria: Legionellales: Coxiellaceae): A bacterial pathogen of the freshwater crustacean Gammarus fossarum (Malacostraca: Amphipoda).</title>
        <authorList>
            <person name="Bojko J."/>
            <person name="Dunn A.M."/>
            <person name="Stebbing P.D."/>
            <person name="van Aerle R."/>
            <person name="Bacela-Spychalska K."/>
            <person name="Bean T.P."/>
            <person name="Urrutia A."/>
            <person name="Stentiford G.D."/>
        </authorList>
    </citation>
    <scope>NUCLEOTIDE SEQUENCE [LARGE SCALE GENOMIC DNA]</scope>
    <source>
        <strain evidence="19">RA15029</strain>
    </source>
</reference>
<proteinExistence type="inferred from homology"/>
<keyword evidence="10 13" id="KW-0742">SOS response</keyword>
<evidence type="ECO:0000256" key="7">
    <source>
        <dbReference type="ARBA" id="ARBA00022840"/>
    </source>
</evidence>
<dbReference type="GO" id="GO:0005737">
    <property type="term" value="C:cytoplasm"/>
    <property type="evidence" value="ECO:0007669"/>
    <property type="project" value="UniProtKB-SubCell"/>
</dbReference>
<dbReference type="HAMAP" id="MF_00204">
    <property type="entry name" value="UvrB"/>
    <property type="match status" value="1"/>
</dbReference>
<dbReference type="InterPro" id="IPR001650">
    <property type="entry name" value="Helicase_C-like"/>
</dbReference>
<dbReference type="NCBIfam" id="TIGR00631">
    <property type="entry name" value="uvrb"/>
    <property type="match status" value="1"/>
</dbReference>
<dbReference type="Pfam" id="PF12344">
    <property type="entry name" value="UvrB"/>
    <property type="match status" value="1"/>
</dbReference>
<dbReference type="PROSITE" id="PS50151">
    <property type="entry name" value="UVR"/>
    <property type="match status" value="1"/>
</dbReference>
<dbReference type="PROSITE" id="PS51192">
    <property type="entry name" value="HELICASE_ATP_BIND_1"/>
    <property type="match status" value="1"/>
</dbReference>
<gene>
    <name evidence="13" type="primary">uvrB</name>
    <name evidence="19" type="ORF">CFE62_001255</name>
</gene>
<evidence type="ECO:0000256" key="12">
    <source>
        <dbReference type="ARBA" id="ARBA00029504"/>
    </source>
</evidence>
<feature type="short sequence motif" description="Beta-hairpin" evidence="13">
    <location>
        <begin position="92"/>
        <end position="115"/>
    </location>
</feature>
<feature type="binding site" evidence="13">
    <location>
        <begin position="39"/>
        <end position="46"/>
    </location>
    <ligand>
        <name>ATP</name>
        <dbReference type="ChEBI" id="CHEBI:30616"/>
    </ligand>
</feature>
<dbReference type="Proteomes" id="UP000226429">
    <property type="component" value="Unassembled WGS sequence"/>
</dbReference>
<evidence type="ECO:0000256" key="2">
    <source>
        <dbReference type="ARBA" id="ARBA00008533"/>
    </source>
</evidence>
<dbReference type="FunFam" id="3.40.50.300:FF:000477">
    <property type="entry name" value="UvrABC system protein B"/>
    <property type="match status" value="1"/>
</dbReference>
<evidence type="ECO:0000259" key="18">
    <source>
        <dbReference type="PROSITE" id="PS51194"/>
    </source>
</evidence>
<protein>
    <recommendedName>
        <fullName evidence="12 13">UvrABC system protein B</fullName>
        <shortName evidence="13">Protein UvrB</shortName>
    </recommendedName>
    <alternativeName>
        <fullName evidence="13">Excinuclease ABC subunit B</fullName>
    </alternativeName>
</protein>
<keyword evidence="15" id="KW-0175">Coiled coil</keyword>
<feature type="domain" description="Helicase ATP-binding" evidence="17">
    <location>
        <begin position="26"/>
        <end position="173"/>
    </location>
</feature>
<dbReference type="InterPro" id="IPR024759">
    <property type="entry name" value="UvrB_YAD/RRR_dom"/>
</dbReference>
<keyword evidence="7 13" id="KW-0067">ATP-binding</keyword>
<dbReference type="AlphaFoldDB" id="A0A370CLB3"/>
<feature type="coiled-coil region" evidence="15">
    <location>
        <begin position="257"/>
        <end position="284"/>
    </location>
</feature>
<reference evidence="19 20" key="1">
    <citation type="journal article" date="2017" name="Int. J. Syst. Evol. Microbiol.">
        <title>Aquarickettsiella crustaci n. gen. n. sp. (Gammaproteobacteria: Legionellales: Coxiellaceae); a bacterial pathogen of the freshwater crustacean: Gammarus fossarum (Malacostraca: Amphipoda).</title>
        <authorList>
            <person name="Bojko J."/>
            <person name="Dunn A.M."/>
            <person name="Stebbing P.D."/>
            <person name="Van Aerle R."/>
            <person name="Bacela-Spychalska K."/>
            <person name="Bean T.P."/>
            <person name="Stentiford G.D."/>
        </authorList>
    </citation>
    <scope>NUCLEOTIDE SEQUENCE [LARGE SCALE GENOMIC DNA]</scope>
    <source>
        <strain evidence="19">RA15029</strain>
    </source>
</reference>
<keyword evidence="4 13" id="KW-0547">Nucleotide-binding</keyword>
<comment type="subcellular location">
    <subcellularLocation>
        <location evidence="1 13 14">Cytoplasm</location>
    </subcellularLocation>
</comment>
<evidence type="ECO:0000256" key="11">
    <source>
        <dbReference type="ARBA" id="ARBA00026033"/>
    </source>
</evidence>
<evidence type="ECO:0000313" key="19">
    <source>
        <dbReference type="EMBL" id="RDH41014.1"/>
    </source>
</evidence>
<feature type="domain" description="UVR" evidence="16">
    <location>
        <begin position="629"/>
        <end position="664"/>
    </location>
</feature>
<dbReference type="SUPFAM" id="SSF46600">
    <property type="entry name" value="C-terminal UvrC-binding domain of UvrB"/>
    <property type="match status" value="1"/>
</dbReference>
<dbReference type="Pfam" id="PF00271">
    <property type="entry name" value="Helicase_C"/>
    <property type="match status" value="1"/>
</dbReference>
<comment type="function">
    <text evidence="13">The UvrABC repair system catalyzes the recognition and processing of DNA lesions. A damage recognition complex composed of 2 UvrA and 2 UvrB subunits scans DNA for abnormalities. Upon binding of the UvrA(2)B(2) complex to a putative damaged site, the DNA wraps around one UvrB monomer. DNA wrap is dependent on ATP binding by UvrB and probably causes local melting of the DNA helix, facilitating insertion of UvrB beta-hairpin between the DNA strands. Then UvrB probes one DNA strand for the presence of a lesion. If a lesion is found the UvrA subunits dissociate and the UvrB-DNA preincision complex is formed. This complex is subsequently bound by UvrC and the second UvrB is released. If no lesion is found, the DNA wraps around the other UvrB subunit that will check the other stand for damage.</text>
</comment>
<evidence type="ECO:0000256" key="4">
    <source>
        <dbReference type="ARBA" id="ARBA00022741"/>
    </source>
</evidence>
<evidence type="ECO:0000259" key="17">
    <source>
        <dbReference type="PROSITE" id="PS51192"/>
    </source>
</evidence>
<keyword evidence="9 13" id="KW-0234">DNA repair</keyword>
<evidence type="ECO:0000256" key="9">
    <source>
        <dbReference type="ARBA" id="ARBA00023204"/>
    </source>
</evidence>
<dbReference type="Gene3D" id="4.10.860.10">
    <property type="entry name" value="UVR domain"/>
    <property type="match status" value="1"/>
</dbReference>
<keyword evidence="20" id="KW-1185">Reference proteome</keyword>
<feature type="coiled-coil region" evidence="15">
    <location>
        <begin position="632"/>
        <end position="664"/>
    </location>
</feature>
<dbReference type="PANTHER" id="PTHR24029:SF0">
    <property type="entry name" value="UVRABC SYSTEM PROTEIN B"/>
    <property type="match status" value="1"/>
</dbReference>
<dbReference type="SMART" id="SM00487">
    <property type="entry name" value="DEXDc"/>
    <property type="match status" value="1"/>
</dbReference>
<comment type="similarity">
    <text evidence="2 13 14">Belongs to the UvrB family.</text>
</comment>
<dbReference type="GO" id="GO:0009432">
    <property type="term" value="P:SOS response"/>
    <property type="evidence" value="ECO:0007669"/>
    <property type="project" value="UniProtKB-UniRule"/>
</dbReference>
<keyword evidence="8 13" id="KW-0267">Excision nuclease</keyword>
<dbReference type="GO" id="GO:0009381">
    <property type="term" value="F:excinuclease ABC activity"/>
    <property type="evidence" value="ECO:0007669"/>
    <property type="project" value="UniProtKB-UniRule"/>
</dbReference>
<dbReference type="GO" id="GO:0005524">
    <property type="term" value="F:ATP binding"/>
    <property type="evidence" value="ECO:0007669"/>
    <property type="project" value="UniProtKB-UniRule"/>
</dbReference>
<dbReference type="InterPro" id="IPR004807">
    <property type="entry name" value="UvrB"/>
</dbReference>
<organism evidence="19 20">
    <name type="scientific">Candidatus Aquirickettsiella gammari</name>
    <dbReference type="NCBI Taxonomy" id="2016198"/>
    <lineage>
        <taxon>Bacteria</taxon>
        <taxon>Pseudomonadati</taxon>
        <taxon>Pseudomonadota</taxon>
        <taxon>Gammaproteobacteria</taxon>
        <taxon>Legionellales</taxon>
        <taxon>Coxiellaceae</taxon>
        <taxon>Candidatus Aquirickettsiella</taxon>
    </lineage>
</organism>
<dbReference type="NCBIfam" id="NF003673">
    <property type="entry name" value="PRK05298.1"/>
    <property type="match status" value="1"/>
</dbReference>
<evidence type="ECO:0000259" key="16">
    <source>
        <dbReference type="PROSITE" id="PS50151"/>
    </source>
</evidence>
<keyword evidence="3 13" id="KW-0963">Cytoplasm</keyword>
<dbReference type="InterPro" id="IPR001943">
    <property type="entry name" value="UVR_dom"/>
</dbReference>
<comment type="domain">
    <text evidence="13">The beta-hairpin motif is involved in DNA binding.</text>
</comment>
<evidence type="ECO:0000256" key="6">
    <source>
        <dbReference type="ARBA" id="ARBA00022769"/>
    </source>
</evidence>
<dbReference type="Pfam" id="PF04851">
    <property type="entry name" value="ResIII"/>
    <property type="match status" value="1"/>
</dbReference>